<dbReference type="InterPro" id="IPR009665">
    <property type="entry name" value="YyaC"/>
</dbReference>
<comment type="caution">
    <text evidence="1">The sequence shown here is derived from an EMBL/GenBank/DDBJ whole genome shotgun (WGS) entry which is preliminary data.</text>
</comment>
<dbReference type="EMBL" id="MAYT01000023">
    <property type="protein sequence ID" value="OCA87472.1"/>
    <property type="molecule type" value="Genomic_DNA"/>
</dbReference>
<gene>
    <name evidence="1" type="ORF">A8F95_07965</name>
</gene>
<sequence length="169" mass="18911">METEVIVEKIKDALEKSVKKEIVFLCVGTDRSTGDSLGPLVGTMLKEKTIPYDVYGTLEQPVHALNLEEMIQNIYKKYENPLIFGIDACLGEKQRVGLILFEETPFIPGKALNKGFSEVGDVHLRAIVNYLDPLTPAQTLNNTRLYTVINLAKTITDIICLSIQSKRIE</sequence>
<reference evidence="2" key="1">
    <citation type="submission" date="2016-05" db="EMBL/GenBank/DDBJ databases">
        <authorList>
            <person name="Liu B."/>
            <person name="Wang J."/>
            <person name="Zhu Y."/>
            <person name="Liu G."/>
            <person name="Chen Q."/>
            <person name="Chen Z."/>
            <person name="Lan J."/>
            <person name="Che J."/>
            <person name="Ge C."/>
            <person name="Shi H."/>
            <person name="Pan Z."/>
            <person name="Liu X."/>
        </authorList>
    </citation>
    <scope>NUCLEOTIDE SEQUENCE [LARGE SCALE GENOMIC DNA]</scope>
    <source>
        <strain evidence="2">FJAT-27215</strain>
    </source>
</reference>
<accession>A0A1B9AUD0</accession>
<dbReference type="Proteomes" id="UP000092578">
    <property type="component" value="Unassembled WGS sequence"/>
</dbReference>
<protein>
    <submittedName>
        <fullName evidence="1">Spore protease YyaC</fullName>
    </submittedName>
</protein>
<dbReference type="InterPro" id="IPR023430">
    <property type="entry name" value="Pept_HybD-like_dom_sf"/>
</dbReference>
<proteinExistence type="predicted"/>
<evidence type="ECO:0000313" key="1">
    <source>
        <dbReference type="EMBL" id="OCA87472.1"/>
    </source>
</evidence>
<dbReference type="Pfam" id="PF06866">
    <property type="entry name" value="DUF1256"/>
    <property type="match status" value="1"/>
</dbReference>
<keyword evidence="1" id="KW-0378">Hydrolase</keyword>
<keyword evidence="1" id="KW-0645">Protease</keyword>
<dbReference type="GO" id="GO:0006508">
    <property type="term" value="P:proteolysis"/>
    <property type="evidence" value="ECO:0007669"/>
    <property type="project" value="UniProtKB-KW"/>
</dbReference>
<keyword evidence="2" id="KW-1185">Reference proteome</keyword>
<evidence type="ECO:0000313" key="2">
    <source>
        <dbReference type="Proteomes" id="UP000092578"/>
    </source>
</evidence>
<dbReference type="NCBIfam" id="TIGR02841">
    <property type="entry name" value="spore_YyaC"/>
    <property type="match status" value="1"/>
</dbReference>
<dbReference type="SUPFAM" id="SSF53163">
    <property type="entry name" value="HybD-like"/>
    <property type="match status" value="1"/>
</dbReference>
<name>A0A1B9AUD0_9BACI</name>
<organism evidence="1 2">
    <name type="scientific">Pseudobacillus wudalianchiensis</name>
    <dbReference type="NCBI Taxonomy" id="1743143"/>
    <lineage>
        <taxon>Bacteria</taxon>
        <taxon>Bacillati</taxon>
        <taxon>Bacillota</taxon>
        <taxon>Bacilli</taxon>
        <taxon>Bacillales</taxon>
        <taxon>Bacillaceae</taxon>
        <taxon>Pseudobacillus</taxon>
    </lineage>
</organism>
<dbReference type="GO" id="GO:0008233">
    <property type="term" value="F:peptidase activity"/>
    <property type="evidence" value="ECO:0007669"/>
    <property type="project" value="UniProtKB-KW"/>
</dbReference>
<dbReference type="AlphaFoldDB" id="A0A1B9AUD0"/>